<gene>
    <name evidence="1" type="ORF">J122_266</name>
</gene>
<proteinExistence type="predicted"/>
<reference evidence="2" key="1">
    <citation type="submission" date="2015-12" db="EMBL/GenBank/DDBJ databases">
        <authorList>
            <person name="Lima A."/>
            <person name="Farahani Zayas N."/>
            <person name="Castro Da Silva M.A."/>
            <person name="Cabral A."/>
            <person name="Pessatti M.L."/>
        </authorList>
    </citation>
    <scope>NUCLEOTIDE SEQUENCE [LARGE SCALE GENOMIC DNA]</scope>
    <source>
        <strain evidence="2">LAMA 842</strain>
    </source>
</reference>
<accession>A0A137SIG5</accession>
<dbReference type="EMBL" id="LOCO01000001">
    <property type="protein sequence ID" value="KXO12219.1"/>
    <property type="molecule type" value="Genomic_DNA"/>
</dbReference>
<keyword evidence="2" id="KW-1185">Reference proteome</keyword>
<evidence type="ECO:0008006" key="3">
    <source>
        <dbReference type="Google" id="ProtNLM"/>
    </source>
</evidence>
<dbReference type="Pfam" id="PF19468">
    <property type="entry name" value="DUF6005"/>
    <property type="match status" value="1"/>
</dbReference>
<evidence type="ECO:0000313" key="2">
    <source>
        <dbReference type="Proteomes" id="UP000070282"/>
    </source>
</evidence>
<dbReference type="InterPro" id="IPR046047">
    <property type="entry name" value="DUF6005"/>
</dbReference>
<organism evidence="1 2">
    <name type="scientific">Marinobacter excellens LAMA 842</name>
    <dbReference type="NCBI Taxonomy" id="1306954"/>
    <lineage>
        <taxon>Bacteria</taxon>
        <taxon>Pseudomonadati</taxon>
        <taxon>Pseudomonadota</taxon>
        <taxon>Gammaproteobacteria</taxon>
        <taxon>Pseudomonadales</taxon>
        <taxon>Marinobacteraceae</taxon>
        <taxon>Marinobacter</taxon>
    </lineage>
</organism>
<dbReference type="GeneID" id="94725347"/>
<dbReference type="PATRIC" id="fig|1306954.6.peg.261"/>
<protein>
    <recommendedName>
        <fullName evidence="3">Petrobactin biosynthesis protein AsbE</fullName>
    </recommendedName>
</protein>
<dbReference type="Proteomes" id="UP000070282">
    <property type="component" value="Unassembled WGS sequence"/>
</dbReference>
<evidence type="ECO:0000313" key="1">
    <source>
        <dbReference type="EMBL" id="KXO12219.1"/>
    </source>
</evidence>
<name>A0A137SIG5_9GAMM</name>
<comment type="caution">
    <text evidence="1">The sequence shown here is derived from an EMBL/GenBank/DDBJ whole genome shotgun (WGS) entry which is preliminary data.</text>
</comment>
<dbReference type="RefSeq" id="WP_061330789.1">
    <property type="nucleotide sequence ID" value="NZ_LOCO01000001.1"/>
</dbReference>
<sequence length="339" mass="39433">MIKVHCFVSCVCEIIKRTPGVDHRPFYFGVWDADFSVSEEQVLSYHSPHTRHDQFREWYRLLYGVTIEPWYNHQQSKEANIDRLIELVETRPADRQVMVMLDLYRLPERENKFHQNPFPHYVMLEATDDPEQWFMSDPDFRWEGVLPKARILESVRSPAAAGGFCFDGLEIRHTPAETVAAYFAQCMKADTNPFTDALRQILRAHTGPDARQPLANLPRAFREIPVMAIRKYAYEHAFAWLLEDQGRTAEGDPWFEALCEDIDRLVKTYTQIQYRALKLVMSGNPALLAGVEQLLDEQDRREFAIKDSLQGLFQEWQQQHPDLTGATADTRMSDLEVLP</sequence>
<dbReference type="AlphaFoldDB" id="A0A137SIG5"/>